<evidence type="ECO:0000256" key="4">
    <source>
        <dbReference type="ARBA" id="ARBA00023125"/>
    </source>
</evidence>
<feature type="region of interest" description="Disordered" evidence="8">
    <location>
        <begin position="607"/>
        <end position="654"/>
    </location>
</feature>
<dbReference type="OrthoDB" id="60033at2759"/>
<feature type="region of interest" description="Disordered" evidence="8">
    <location>
        <begin position="467"/>
        <end position="493"/>
    </location>
</feature>
<feature type="region of interest" description="Disordered" evidence="8">
    <location>
        <begin position="711"/>
        <end position="741"/>
    </location>
</feature>
<sequence length="741" mass="79825">MVNDPASTDLIRWSPDGTSFIVERHEEFAAKVLPRFFKHNTFASFVRQLNMYDFHKVPHIMQGVLVSENEGEVWEFSNSNFQRDQPDLLLLVSRKRTRDREEKDASSSEFTQLINDIASIKRHQTTISTDLRNLQRDNLILWEDNLAAREKHERHQDMIQKILRFLASVFSNNQIEMLSKQNDFILDSKREGETGLELSNTPSHHGLPPQNHTRSSVNQDAIELNLPALIQSAKSVSESQINAAVSAAASKGPLTSTSVVAQALGATPYGHSPAKTPEPYHTPSHQHRRPGNHSPALSAAELEAVNDSDINISQTSSDLAAVAKSAESINDDIDNLQGHIESLANQLGFDPMHMGEDIEATDIGIFMNSHDDLISGASFNDKISLFDLADSPYLRDPIRQQIKSSRDAANEASKHDKNSTMPSPAGKYNPRLWTPDTQEQRQMKNPTLTYLLDELSGLYKAIGVLKQPTSGPDTPQYAWPGPIPSPSTAPGYPSASIPDSPVHPHPTPVIAAPFVPRPFPGVSPQSPAHAHAVAIAAAVSAGQTAPPPVPGMYEPTTSVVMPPGAAPAGYPGYPYMGQLMYPGMPYYPMPPPAAAAAAAAAAMSQAPTTPSSISGDDTSEPNSKRLRTDSPVTSSAVPLGPVGPTGTPPHPTAVPMGMPPYPHAYMPPHMMYGQMAASGHYNPYYASAYPPGYGYPSHPPPHHMPPGYGGMPPVPPGMGPETPTSASSTIKPNVPGSAASD</sequence>
<dbReference type="GO" id="GO:0005634">
    <property type="term" value="C:nucleus"/>
    <property type="evidence" value="ECO:0007669"/>
    <property type="project" value="UniProtKB-SubCell"/>
</dbReference>
<feature type="compositionally biased region" description="Polar residues" evidence="8">
    <location>
        <begin position="722"/>
        <end position="731"/>
    </location>
</feature>
<dbReference type="GO" id="GO:0043565">
    <property type="term" value="F:sequence-specific DNA binding"/>
    <property type="evidence" value="ECO:0007669"/>
    <property type="project" value="InterPro"/>
</dbReference>
<dbReference type="AlphaFoldDB" id="A0A8H7PU03"/>
<dbReference type="PANTHER" id="PTHR10015">
    <property type="entry name" value="HEAT SHOCK TRANSCRIPTION FACTOR"/>
    <property type="match status" value="1"/>
</dbReference>
<dbReference type="SUPFAM" id="SSF46785">
    <property type="entry name" value="Winged helix' DNA-binding domain"/>
    <property type="match status" value="1"/>
</dbReference>
<evidence type="ECO:0000256" key="1">
    <source>
        <dbReference type="ARBA" id="ARBA00004123"/>
    </source>
</evidence>
<comment type="caution">
    <text evidence="10">The sequence shown here is derived from an EMBL/GenBank/DDBJ whole genome shotgun (WGS) entry which is preliminary data.</text>
</comment>
<dbReference type="GO" id="GO:0003700">
    <property type="term" value="F:DNA-binding transcription factor activity"/>
    <property type="evidence" value="ECO:0007669"/>
    <property type="project" value="InterPro"/>
</dbReference>
<dbReference type="InterPro" id="IPR000232">
    <property type="entry name" value="HSF_DNA-bd"/>
</dbReference>
<organism evidence="10 11">
    <name type="scientific">Mortierella isabellina</name>
    <name type="common">Filamentous fungus</name>
    <name type="synonym">Umbelopsis isabellina</name>
    <dbReference type="NCBI Taxonomy" id="91625"/>
    <lineage>
        <taxon>Eukaryota</taxon>
        <taxon>Fungi</taxon>
        <taxon>Fungi incertae sedis</taxon>
        <taxon>Mucoromycota</taxon>
        <taxon>Mucoromycotina</taxon>
        <taxon>Umbelopsidomycetes</taxon>
        <taxon>Umbelopsidales</taxon>
        <taxon>Umbelopsidaceae</taxon>
        <taxon>Umbelopsis</taxon>
    </lineage>
</organism>
<feature type="region of interest" description="Disordered" evidence="8">
    <location>
        <begin position="402"/>
        <end position="439"/>
    </location>
</feature>
<dbReference type="PRINTS" id="PR00056">
    <property type="entry name" value="HSFDOMAIN"/>
</dbReference>
<comment type="subcellular location">
    <subcellularLocation>
        <location evidence="1">Nucleus</location>
    </subcellularLocation>
</comment>
<keyword evidence="4" id="KW-0238">DNA-binding</keyword>
<keyword evidence="5" id="KW-0804">Transcription</keyword>
<evidence type="ECO:0000313" key="10">
    <source>
        <dbReference type="EMBL" id="KAG2179206.1"/>
    </source>
</evidence>
<keyword evidence="3" id="KW-0805">Transcription regulation</keyword>
<dbReference type="Gene3D" id="1.10.10.10">
    <property type="entry name" value="Winged helix-like DNA-binding domain superfamily/Winged helix DNA-binding domain"/>
    <property type="match status" value="1"/>
</dbReference>
<dbReference type="PANTHER" id="PTHR10015:SF427">
    <property type="entry name" value="HEAT SHOCK FACTOR PROTEIN"/>
    <property type="match status" value="1"/>
</dbReference>
<evidence type="ECO:0000256" key="3">
    <source>
        <dbReference type="ARBA" id="ARBA00023015"/>
    </source>
</evidence>
<feature type="compositionally biased region" description="Basic and acidic residues" evidence="8">
    <location>
        <begin position="404"/>
        <end position="418"/>
    </location>
</feature>
<comment type="similarity">
    <text evidence="2 7">Belongs to the HSF family.</text>
</comment>
<dbReference type="FunFam" id="1.10.10.10:FF:000027">
    <property type="entry name" value="Heat shock transcription factor 1"/>
    <property type="match status" value="1"/>
</dbReference>
<evidence type="ECO:0000259" key="9">
    <source>
        <dbReference type="SMART" id="SM00415"/>
    </source>
</evidence>
<evidence type="ECO:0000313" key="11">
    <source>
        <dbReference type="Proteomes" id="UP000654370"/>
    </source>
</evidence>
<reference evidence="10" key="1">
    <citation type="submission" date="2020-12" db="EMBL/GenBank/DDBJ databases">
        <title>Metabolic potential, ecology and presence of endohyphal bacteria is reflected in genomic diversity of Mucoromycotina.</title>
        <authorList>
            <person name="Muszewska A."/>
            <person name="Okrasinska A."/>
            <person name="Steczkiewicz K."/>
            <person name="Drgas O."/>
            <person name="Orlowska M."/>
            <person name="Perlinska-Lenart U."/>
            <person name="Aleksandrzak-Piekarczyk T."/>
            <person name="Szatraj K."/>
            <person name="Zielenkiewicz U."/>
            <person name="Pilsyk S."/>
            <person name="Malc E."/>
            <person name="Mieczkowski P."/>
            <person name="Kruszewska J.S."/>
            <person name="Biernat P."/>
            <person name="Pawlowska J."/>
        </authorList>
    </citation>
    <scope>NUCLEOTIDE SEQUENCE</scope>
    <source>
        <strain evidence="10">WA0000067209</strain>
    </source>
</reference>
<gene>
    <name evidence="10" type="ORF">INT43_002056</name>
</gene>
<proteinExistence type="inferred from homology"/>
<dbReference type="InterPro" id="IPR036388">
    <property type="entry name" value="WH-like_DNA-bd_sf"/>
</dbReference>
<evidence type="ECO:0000256" key="8">
    <source>
        <dbReference type="SAM" id="MobiDB-lite"/>
    </source>
</evidence>
<accession>A0A8H7PU03</accession>
<feature type="region of interest" description="Disordered" evidence="8">
    <location>
        <begin position="194"/>
        <end position="216"/>
    </location>
</feature>
<evidence type="ECO:0000256" key="2">
    <source>
        <dbReference type="ARBA" id="ARBA00006403"/>
    </source>
</evidence>
<dbReference type="SMART" id="SM00415">
    <property type="entry name" value="HSF"/>
    <property type="match status" value="1"/>
</dbReference>
<evidence type="ECO:0000256" key="6">
    <source>
        <dbReference type="ARBA" id="ARBA00023242"/>
    </source>
</evidence>
<name>A0A8H7PU03_MORIS</name>
<dbReference type="Proteomes" id="UP000654370">
    <property type="component" value="Unassembled WGS sequence"/>
</dbReference>
<keyword evidence="6" id="KW-0539">Nucleus</keyword>
<feature type="domain" description="HSF-type DNA-binding" evidence="9">
    <location>
        <begin position="1"/>
        <end position="95"/>
    </location>
</feature>
<dbReference type="EMBL" id="JAEPQZ010000007">
    <property type="protein sequence ID" value="KAG2179206.1"/>
    <property type="molecule type" value="Genomic_DNA"/>
</dbReference>
<feature type="region of interest" description="Disordered" evidence="8">
    <location>
        <begin position="267"/>
        <end position="294"/>
    </location>
</feature>
<evidence type="ECO:0000256" key="5">
    <source>
        <dbReference type="ARBA" id="ARBA00023163"/>
    </source>
</evidence>
<keyword evidence="11" id="KW-1185">Reference proteome</keyword>
<evidence type="ECO:0000256" key="7">
    <source>
        <dbReference type="RuleBase" id="RU004020"/>
    </source>
</evidence>
<protein>
    <recommendedName>
        <fullName evidence="9">HSF-type DNA-binding domain-containing protein</fullName>
    </recommendedName>
</protein>
<dbReference type="InterPro" id="IPR036390">
    <property type="entry name" value="WH_DNA-bd_sf"/>
</dbReference>
<dbReference type="Pfam" id="PF00447">
    <property type="entry name" value="HSF_DNA-bind"/>
    <property type="match status" value="1"/>
</dbReference>